<proteinExistence type="predicted"/>
<gene>
    <name evidence="1" type="ORF">BLL52_1546</name>
</gene>
<sequence>MLVKGFPFAVVYMAFETEVVVYAVAHLSRRPGYWLGIG</sequence>
<comment type="caution">
    <text evidence="1">The sequence shown here is derived from an EMBL/GenBank/DDBJ whole genome shotgun (WGS) entry which is preliminary data.</text>
</comment>
<evidence type="ECO:0000313" key="2">
    <source>
        <dbReference type="Proteomes" id="UP000185911"/>
    </source>
</evidence>
<dbReference type="EMBL" id="MSYM01000010">
    <property type="protein sequence ID" value="OLP07150.1"/>
    <property type="molecule type" value="Genomic_DNA"/>
</dbReference>
<dbReference type="Proteomes" id="UP000185911">
    <property type="component" value="Unassembled WGS sequence"/>
</dbReference>
<accession>A0A1Q8YGY5</accession>
<keyword evidence="2" id="KW-1185">Reference proteome</keyword>
<organism evidence="1 2">
    <name type="scientific">Rhodoferax antarcticus ANT.BR</name>
    <dbReference type="NCBI Taxonomy" id="1111071"/>
    <lineage>
        <taxon>Bacteria</taxon>
        <taxon>Pseudomonadati</taxon>
        <taxon>Pseudomonadota</taxon>
        <taxon>Betaproteobacteria</taxon>
        <taxon>Burkholderiales</taxon>
        <taxon>Comamonadaceae</taxon>
        <taxon>Rhodoferax</taxon>
    </lineage>
</organism>
<name>A0A1Q8YGY5_9BURK</name>
<dbReference type="AlphaFoldDB" id="A0A1Q8YGY5"/>
<dbReference type="STRING" id="81479.RA876_02150"/>
<evidence type="ECO:0000313" key="1">
    <source>
        <dbReference type="EMBL" id="OLP07150.1"/>
    </source>
</evidence>
<protein>
    <submittedName>
        <fullName evidence="1">Uncharacterized protein</fullName>
    </submittedName>
</protein>
<reference evidence="1 2" key="1">
    <citation type="submission" date="2017-01" db="EMBL/GenBank/DDBJ databases">
        <title>Genome sequence of Rhodoferax antarcticus ANT.BR, a psychrophilic purple nonsulfur bacterium from an Antarctic microbial mat.</title>
        <authorList>
            <person name="Baker J."/>
            <person name="Riester C."/>
            <person name="Skinner B."/>
            <person name="Newell A."/>
            <person name="Swingley W."/>
            <person name="Madigan M."/>
            <person name="Jung D."/>
            <person name="Asao M."/>
            <person name="Chen M."/>
            <person name="Loughlin P."/>
            <person name="Pan H."/>
            <person name="Lin S."/>
            <person name="Li N."/>
            <person name="Shaw J."/>
            <person name="Prado M."/>
            <person name="Sherman C."/>
            <person name="Li X."/>
            <person name="Tang J."/>
            <person name="Blankenship R."/>
            <person name="Zhao T."/>
            <person name="Touchman J."/>
            <person name="Sattley M."/>
        </authorList>
    </citation>
    <scope>NUCLEOTIDE SEQUENCE [LARGE SCALE GENOMIC DNA]</scope>
    <source>
        <strain evidence="1 2">ANT.BR</strain>
    </source>
</reference>